<name>A0A0A8YZR6_ARUDO</name>
<reference evidence="1" key="1">
    <citation type="submission" date="2014-09" db="EMBL/GenBank/DDBJ databases">
        <authorList>
            <person name="Magalhaes I.L.F."/>
            <person name="Oliveira U."/>
            <person name="Santos F.R."/>
            <person name="Vidigal T.H.D.A."/>
            <person name="Brescovit A.D."/>
            <person name="Santos A.J."/>
        </authorList>
    </citation>
    <scope>NUCLEOTIDE SEQUENCE</scope>
    <source>
        <tissue evidence="1">Shoot tissue taken approximately 20 cm above the soil surface</tissue>
    </source>
</reference>
<organism evidence="1">
    <name type="scientific">Arundo donax</name>
    <name type="common">Giant reed</name>
    <name type="synonym">Donax arundinaceus</name>
    <dbReference type="NCBI Taxonomy" id="35708"/>
    <lineage>
        <taxon>Eukaryota</taxon>
        <taxon>Viridiplantae</taxon>
        <taxon>Streptophyta</taxon>
        <taxon>Embryophyta</taxon>
        <taxon>Tracheophyta</taxon>
        <taxon>Spermatophyta</taxon>
        <taxon>Magnoliopsida</taxon>
        <taxon>Liliopsida</taxon>
        <taxon>Poales</taxon>
        <taxon>Poaceae</taxon>
        <taxon>PACMAD clade</taxon>
        <taxon>Arundinoideae</taxon>
        <taxon>Arundineae</taxon>
        <taxon>Arundo</taxon>
    </lineage>
</organism>
<accession>A0A0A8YZR6</accession>
<evidence type="ECO:0000313" key="1">
    <source>
        <dbReference type="EMBL" id="JAD30000.1"/>
    </source>
</evidence>
<dbReference type="EMBL" id="GBRH01267895">
    <property type="protein sequence ID" value="JAD30000.1"/>
    <property type="molecule type" value="Transcribed_RNA"/>
</dbReference>
<dbReference type="AlphaFoldDB" id="A0A0A8YZR6"/>
<proteinExistence type="predicted"/>
<reference evidence="1" key="2">
    <citation type="journal article" date="2015" name="Data Brief">
        <title>Shoot transcriptome of the giant reed, Arundo donax.</title>
        <authorList>
            <person name="Barrero R.A."/>
            <person name="Guerrero F.D."/>
            <person name="Moolhuijzen P."/>
            <person name="Goolsby J.A."/>
            <person name="Tidwell J."/>
            <person name="Bellgard S.E."/>
            <person name="Bellgard M.I."/>
        </authorList>
    </citation>
    <scope>NUCLEOTIDE SEQUENCE</scope>
    <source>
        <tissue evidence="1">Shoot tissue taken approximately 20 cm above the soil surface</tissue>
    </source>
</reference>
<protein>
    <submittedName>
        <fullName evidence="1">Kif4, putative</fullName>
    </submittedName>
</protein>
<sequence>MMMYQTISSISGSGKTYTMQPLPLKASQDILRLMHHIQKSRLSIVCQRL</sequence>